<dbReference type="Pfam" id="PF03061">
    <property type="entry name" value="4HBT"/>
    <property type="match status" value="1"/>
</dbReference>
<comment type="caution">
    <text evidence="3">The sequence shown here is derived from an EMBL/GenBank/DDBJ whole genome shotgun (WGS) entry which is preliminary data.</text>
</comment>
<dbReference type="InterPro" id="IPR029069">
    <property type="entry name" value="HotDog_dom_sf"/>
</dbReference>
<protein>
    <recommendedName>
        <fullName evidence="2">Thioesterase domain-containing protein</fullName>
    </recommendedName>
</protein>
<reference evidence="3 4" key="1">
    <citation type="submission" date="2013-10" db="EMBL/GenBank/DDBJ databases">
        <title>Salinisphaera japonica YTM-1 Genome Sequencing.</title>
        <authorList>
            <person name="Lai Q."/>
            <person name="Li C."/>
            <person name="Shao Z."/>
        </authorList>
    </citation>
    <scope>NUCLEOTIDE SEQUENCE [LARGE SCALE GENOMIC DNA]</scope>
    <source>
        <strain evidence="3 4">YTM-1</strain>
    </source>
</reference>
<dbReference type="InParanoid" id="A0A423PYP1"/>
<evidence type="ECO:0000256" key="1">
    <source>
        <dbReference type="ARBA" id="ARBA00022801"/>
    </source>
</evidence>
<dbReference type="SUPFAM" id="SSF54637">
    <property type="entry name" value="Thioesterase/thiol ester dehydrase-isomerase"/>
    <property type="match status" value="1"/>
</dbReference>
<dbReference type="RefSeq" id="WP_123657406.1">
    <property type="nucleotide sequence ID" value="NZ_AYKG01000010.1"/>
</dbReference>
<dbReference type="PANTHER" id="PTHR43240">
    <property type="entry name" value="1,4-DIHYDROXY-2-NAPHTHOYL-COA THIOESTERASE 1"/>
    <property type="match status" value="1"/>
</dbReference>
<name>A0A423PYP1_9GAMM</name>
<keyword evidence="1" id="KW-0378">Hydrolase</keyword>
<evidence type="ECO:0000313" key="3">
    <source>
        <dbReference type="EMBL" id="ROO30724.1"/>
    </source>
</evidence>
<keyword evidence="4" id="KW-1185">Reference proteome</keyword>
<dbReference type="GO" id="GO:0005829">
    <property type="term" value="C:cytosol"/>
    <property type="evidence" value="ECO:0007669"/>
    <property type="project" value="TreeGrafter"/>
</dbReference>
<dbReference type="AlphaFoldDB" id="A0A423PYP1"/>
<dbReference type="GO" id="GO:0061522">
    <property type="term" value="F:1,4-dihydroxy-2-naphthoyl-CoA thioesterase activity"/>
    <property type="evidence" value="ECO:0007669"/>
    <property type="project" value="TreeGrafter"/>
</dbReference>
<dbReference type="NCBIfam" id="TIGR00369">
    <property type="entry name" value="unchar_dom_1"/>
    <property type="match status" value="1"/>
</dbReference>
<accession>A0A423PYP1</accession>
<gene>
    <name evidence="3" type="ORF">SAJA_04290</name>
</gene>
<dbReference type="Proteomes" id="UP000285310">
    <property type="component" value="Unassembled WGS sequence"/>
</dbReference>
<dbReference type="InterPro" id="IPR006683">
    <property type="entry name" value="Thioestr_dom"/>
</dbReference>
<dbReference type="Gene3D" id="3.10.129.10">
    <property type="entry name" value="Hotdog Thioesterase"/>
    <property type="match status" value="1"/>
</dbReference>
<dbReference type="CDD" id="cd03443">
    <property type="entry name" value="PaaI_thioesterase"/>
    <property type="match status" value="1"/>
</dbReference>
<dbReference type="PANTHER" id="PTHR43240:SF7">
    <property type="entry name" value="BLR7284 PROTEIN"/>
    <property type="match status" value="1"/>
</dbReference>
<evidence type="ECO:0000313" key="4">
    <source>
        <dbReference type="Proteomes" id="UP000285310"/>
    </source>
</evidence>
<dbReference type="EMBL" id="AYKG01000010">
    <property type="protein sequence ID" value="ROO30724.1"/>
    <property type="molecule type" value="Genomic_DNA"/>
</dbReference>
<dbReference type="FunCoup" id="A0A423PYP1">
    <property type="interactions" value="10"/>
</dbReference>
<dbReference type="OrthoDB" id="9813158at2"/>
<dbReference type="InterPro" id="IPR003736">
    <property type="entry name" value="PAAI_dom"/>
</dbReference>
<organism evidence="3 4">
    <name type="scientific">Salinisphaera japonica YTM-1</name>
    <dbReference type="NCBI Taxonomy" id="1209778"/>
    <lineage>
        <taxon>Bacteria</taxon>
        <taxon>Pseudomonadati</taxon>
        <taxon>Pseudomonadota</taxon>
        <taxon>Gammaproteobacteria</taxon>
        <taxon>Salinisphaerales</taxon>
        <taxon>Salinisphaeraceae</taxon>
        <taxon>Salinisphaera</taxon>
    </lineage>
</organism>
<feature type="domain" description="Thioesterase" evidence="2">
    <location>
        <begin position="59"/>
        <end position="135"/>
    </location>
</feature>
<sequence length="152" mass="16107">MDDTIDKTDPAVRAEIARRFAAAIPHNAAIGLVLEDAATDTVRMRLGYQAAFIGNVEAGLWHTGIAFTAADSACGLAVFLALPGLEAIATLDLRMDHLRPALAGADLVIEATCHHVTERMAFVNADLHQDDPARCVARATATFTRTGKSVLA</sequence>
<evidence type="ECO:0000259" key="2">
    <source>
        <dbReference type="Pfam" id="PF03061"/>
    </source>
</evidence>
<proteinExistence type="predicted"/>